<dbReference type="InterPro" id="IPR001303">
    <property type="entry name" value="Aldolase_II/adducin_N"/>
</dbReference>
<sequence>MSREVLLATAKAVILEGLVVSPWGNLSMRISKDSFLITPSGVDYNTMQPEDLVEISLAGEIRAGKLKPSSEYHLHLEIYRARDDIKAIVHTHSPYASAFAVTRKPLPALVEDLAQIVGGDVEVSRYAPPGSEILAKNAVLALGKKFAVLLANHGVVGVGRDMEEALRAVRVVEKGAKIALFAKILGGAVLLEPEEIQTMHDFYLNKYGQR</sequence>
<organism evidence="4 5">
    <name type="scientific">Carboxydothermus pertinax</name>
    <dbReference type="NCBI Taxonomy" id="870242"/>
    <lineage>
        <taxon>Bacteria</taxon>
        <taxon>Bacillati</taxon>
        <taxon>Bacillota</taxon>
        <taxon>Clostridia</taxon>
        <taxon>Thermoanaerobacterales</taxon>
        <taxon>Thermoanaerobacteraceae</taxon>
        <taxon>Carboxydothermus</taxon>
    </lineage>
</organism>
<dbReference type="GO" id="GO:0016832">
    <property type="term" value="F:aldehyde-lyase activity"/>
    <property type="evidence" value="ECO:0007669"/>
    <property type="project" value="TreeGrafter"/>
</dbReference>
<dbReference type="GO" id="GO:0019323">
    <property type="term" value="P:pentose catabolic process"/>
    <property type="evidence" value="ECO:0007669"/>
    <property type="project" value="TreeGrafter"/>
</dbReference>
<dbReference type="SMART" id="SM01007">
    <property type="entry name" value="Aldolase_II"/>
    <property type="match status" value="1"/>
</dbReference>
<keyword evidence="1" id="KW-0479">Metal-binding</keyword>
<dbReference type="Pfam" id="PF00596">
    <property type="entry name" value="Aldolase_II"/>
    <property type="match status" value="1"/>
</dbReference>
<dbReference type="AlphaFoldDB" id="A0A1L8CXY3"/>
<dbReference type="Proteomes" id="UP000187485">
    <property type="component" value="Unassembled WGS sequence"/>
</dbReference>
<dbReference type="Gene3D" id="3.40.225.10">
    <property type="entry name" value="Class II aldolase/adducin N-terminal domain"/>
    <property type="match status" value="1"/>
</dbReference>
<name>A0A1L8CXY3_9THEO</name>
<dbReference type="GO" id="GO:0046872">
    <property type="term" value="F:metal ion binding"/>
    <property type="evidence" value="ECO:0007669"/>
    <property type="project" value="UniProtKB-KW"/>
</dbReference>
<dbReference type="OrthoDB" id="9786287at2"/>
<evidence type="ECO:0000313" key="4">
    <source>
        <dbReference type="EMBL" id="GAV23796.1"/>
    </source>
</evidence>
<dbReference type="EMBL" id="BDJK01000055">
    <property type="protein sequence ID" value="GAV23796.1"/>
    <property type="molecule type" value="Genomic_DNA"/>
</dbReference>
<reference evidence="5" key="1">
    <citation type="submission" date="2016-12" db="EMBL/GenBank/DDBJ databases">
        <title>Draft Genome Sequences od Carboxydothermus pertinax and islandicus, Hydrogenogenic Carboxydotrophic Bacteria.</title>
        <authorList>
            <person name="Fukuyama Y."/>
            <person name="Ohmae K."/>
            <person name="Yoneda Y."/>
            <person name="Yoshida T."/>
            <person name="Sako Y."/>
        </authorList>
    </citation>
    <scope>NUCLEOTIDE SEQUENCE [LARGE SCALE GENOMIC DNA]</scope>
    <source>
        <strain evidence="5">Ug1</strain>
    </source>
</reference>
<keyword evidence="5" id="KW-1185">Reference proteome</keyword>
<evidence type="ECO:0000313" key="5">
    <source>
        <dbReference type="Proteomes" id="UP000187485"/>
    </source>
</evidence>
<dbReference type="STRING" id="870242.cpu_23060"/>
<dbReference type="PANTHER" id="PTHR22789">
    <property type="entry name" value="FUCULOSE PHOSPHATE ALDOLASE"/>
    <property type="match status" value="1"/>
</dbReference>
<gene>
    <name evidence="4" type="ORF">cpu_23060</name>
</gene>
<dbReference type="GO" id="GO:0005829">
    <property type="term" value="C:cytosol"/>
    <property type="evidence" value="ECO:0007669"/>
    <property type="project" value="TreeGrafter"/>
</dbReference>
<evidence type="ECO:0000256" key="1">
    <source>
        <dbReference type="ARBA" id="ARBA00022723"/>
    </source>
</evidence>
<dbReference type="SUPFAM" id="SSF53639">
    <property type="entry name" value="AraD/HMP-PK domain-like"/>
    <property type="match status" value="1"/>
</dbReference>
<feature type="domain" description="Class II aldolase/adducin N-terminal" evidence="3">
    <location>
        <begin position="4"/>
        <end position="180"/>
    </location>
</feature>
<proteinExistence type="predicted"/>
<evidence type="ECO:0000259" key="3">
    <source>
        <dbReference type="SMART" id="SM01007"/>
    </source>
</evidence>
<dbReference type="InterPro" id="IPR036409">
    <property type="entry name" value="Aldolase_II/adducin_N_sf"/>
</dbReference>
<dbReference type="PANTHER" id="PTHR22789:SF0">
    <property type="entry name" value="3-OXO-TETRONATE 4-PHOSPHATE DECARBOXYLASE-RELATED"/>
    <property type="match status" value="1"/>
</dbReference>
<accession>A0A1L8CXY3</accession>
<keyword evidence="2" id="KW-0456">Lyase</keyword>
<protein>
    <submittedName>
        <fullName evidence="4">Aldolase</fullName>
    </submittedName>
</protein>
<dbReference type="InterPro" id="IPR050197">
    <property type="entry name" value="Aldolase_class_II_sugar_metab"/>
</dbReference>
<comment type="caution">
    <text evidence="4">The sequence shown here is derived from an EMBL/GenBank/DDBJ whole genome shotgun (WGS) entry which is preliminary data.</text>
</comment>
<evidence type="ECO:0000256" key="2">
    <source>
        <dbReference type="ARBA" id="ARBA00023239"/>
    </source>
</evidence>
<dbReference type="RefSeq" id="WP_075860178.1">
    <property type="nucleotide sequence ID" value="NZ_BDJK01000055.1"/>
</dbReference>